<dbReference type="PANTHER" id="PTHR40703:SF1">
    <property type="entry name" value="TRNA (PSEUDOURIDINE(54)-N(1))-METHYLTRANSFERASE"/>
    <property type="match status" value="1"/>
</dbReference>
<protein>
    <recommendedName>
        <fullName evidence="6">tRNA (pseudouridine(54)-N(1))-methyltransferase</fullName>
        <ecNumber evidence="6">2.1.1.257</ecNumber>
    </recommendedName>
</protein>
<keyword evidence="1 6" id="KW-0963">Cytoplasm</keyword>
<comment type="subunit">
    <text evidence="6">Homodimer.</text>
</comment>
<keyword evidence="3 6" id="KW-0808">Transferase</keyword>
<dbReference type="EC" id="2.1.1.257" evidence="6"/>
<organism evidence="7 8">
    <name type="scientific">Halonotius pteroides</name>
    <dbReference type="NCBI Taxonomy" id="268735"/>
    <lineage>
        <taxon>Archaea</taxon>
        <taxon>Methanobacteriati</taxon>
        <taxon>Methanobacteriota</taxon>
        <taxon>Stenosarchaea group</taxon>
        <taxon>Halobacteria</taxon>
        <taxon>Halobacteriales</taxon>
        <taxon>Haloferacaceae</taxon>
        <taxon>Halonotius</taxon>
    </lineage>
</organism>
<dbReference type="GO" id="GO:0008757">
    <property type="term" value="F:S-adenosylmethionine-dependent methyltransferase activity"/>
    <property type="evidence" value="ECO:0007669"/>
    <property type="project" value="UniProtKB-UniRule"/>
</dbReference>
<dbReference type="GO" id="GO:0008175">
    <property type="term" value="F:tRNA methyltransferase activity"/>
    <property type="evidence" value="ECO:0007669"/>
    <property type="project" value="UniProtKB-UniRule"/>
</dbReference>
<dbReference type="CDD" id="cd18087">
    <property type="entry name" value="TrmY-like"/>
    <property type="match status" value="1"/>
</dbReference>
<keyword evidence="8" id="KW-1185">Reference proteome</keyword>
<sequence length="197" mass="21792">MRQFIVLGHDAPATAEFPLDDLSGAGRLDILCRCVGAAVFLSHGIREHVRMHLVVSDEYTIRFDSDTLRRLYPDERTIAARIRDALDQRADAIGHLPAEVSPGMELYRLGFEATLDDVASDGPVVQLHAEGTPLPAVSPPSDPIFVLSDHTDFTDREAELLAEHAEQRLRVGPETLHADQTITVAHNWLDTAGYTEY</sequence>
<evidence type="ECO:0000313" key="7">
    <source>
        <dbReference type="EMBL" id="RJX51583.1"/>
    </source>
</evidence>
<dbReference type="InterPro" id="IPR007158">
    <property type="entry name" value="TrmY"/>
</dbReference>
<dbReference type="RefSeq" id="WP_120083183.1">
    <property type="nucleotide sequence ID" value="NZ_QMDW01000002.1"/>
</dbReference>
<dbReference type="AlphaFoldDB" id="A0A3A6QEH1"/>
<dbReference type="EMBL" id="QMDW01000002">
    <property type="protein sequence ID" value="RJX51583.1"/>
    <property type="molecule type" value="Genomic_DNA"/>
</dbReference>
<evidence type="ECO:0000313" key="8">
    <source>
        <dbReference type="Proteomes" id="UP000281564"/>
    </source>
</evidence>
<evidence type="ECO:0000256" key="5">
    <source>
        <dbReference type="ARBA" id="ARBA00022694"/>
    </source>
</evidence>
<dbReference type="GO" id="GO:0030488">
    <property type="term" value="P:tRNA methylation"/>
    <property type="evidence" value="ECO:0007669"/>
    <property type="project" value="UniProtKB-UniRule"/>
</dbReference>
<reference evidence="7 8" key="1">
    <citation type="submission" date="2018-06" db="EMBL/GenBank/DDBJ databases">
        <title>Halonotius sp. F13-13 a new haloarchaeeon isolated from a solar saltern from Isla Cristina, Huelva, Spain.</title>
        <authorList>
            <person name="Duran-Viseras A."/>
            <person name="Sanchez-Porro C."/>
            <person name="Ventosa A."/>
        </authorList>
    </citation>
    <scope>NUCLEOTIDE SEQUENCE [LARGE SCALE GENOMIC DNA]</scope>
    <source>
        <strain evidence="7 8">CECT 7525</strain>
    </source>
</reference>
<evidence type="ECO:0000256" key="6">
    <source>
        <dbReference type="HAMAP-Rule" id="MF_00587"/>
    </source>
</evidence>
<keyword evidence="2 6" id="KW-0489">Methyltransferase</keyword>
<comment type="subcellular location">
    <subcellularLocation>
        <location evidence="6">Cytoplasm</location>
    </subcellularLocation>
</comment>
<dbReference type="Pfam" id="PF04013">
    <property type="entry name" value="Methyltrn_RNA_2"/>
    <property type="match status" value="1"/>
</dbReference>
<comment type="function">
    <text evidence="6">Specifically catalyzes the N1-methylation of pseudouridine at position 54 (Psi54) in tRNAs.</text>
</comment>
<dbReference type="SUPFAM" id="SSF75217">
    <property type="entry name" value="alpha/beta knot"/>
    <property type="match status" value="1"/>
</dbReference>
<comment type="caution">
    <text evidence="6">Lacks conserved residue(s) required for the propagation of feature annotation.</text>
</comment>
<feature type="binding site" evidence="6">
    <location>
        <position position="127"/>
    </location>
    <ligand>
        <name>S-adenosyl-L-methionine</name>
        <dbReference type="ChEBI" id="CHEBI:59789"/>
    </ligand>
</feature>
<dbReference type="InterPro" id="IPR029028">
    <property type="entry name" value="Alpha/beta_knot_MTases"/>
</dbReference>
<evidence type="ECO:0000256" key="1">
    <source>
        <dbReference type="ARBA" id="ARBA00022490"/>
    </source>
</evidence>
<comment type="similarity">
    <text evidence="6">Belongs to the methyltransferase superfamily. TrmY family.</text>
</comment>
<dbReference type="PANTHER" id="PTHR40703">
    <property type="entry name" value="TRNA (PSEUDOURIDINE(54)-N(1))-METHYLTRANSFERASE"/>
    <property type="match status" value="1"/>
</dbReference>
<dbReference type="NCBIfam" id="NF002560">
    <property type="entry name" value="PRK02135.1"/>
    <property type="match status" value="1"/>
</dbReference>
<keyword evidence="4 6" id="KW-0949">S-adenosyl-L-methionine</keyword>
<comment type="caution">
    <text evidence="7">The sequence shown here is derived from an EMBL/GenBank/DDBJ whole genome shotgun (WGS) entry which is preliminary data.</text>
</comment>
<proteinExistence type="inferred from homology"/>
<comment type="catalytic activity">
    <reaction evidence="6">
        <text>pseudouridine(54) in tRNA + S-adenosyl-L-methionine = N(1)-methylpseudouridine(54) in tRNA + S-adenosyl-L-homocysteine + H(+)</text>
        <dbReference type="Rhea" id="RHEA:55292"/>
        <dbReference type="Rhea" id="RHEA-COMP:14140"/>
        <dbReference type="Rhea" id="RHEA-COMP:14141"/>
        <dbReference type="ChEBI" id="CHEBI:15378"/>
        <dbReference type="ChEBI" id="CHEBI:57856"/>
        <dbReference type="ChEBI" id="CHEBI:59789"/>
        <dbReference type="ChEBI" id="CHEBI:65314"/>
        <dbReference type="ChEBI" id="CHEBI:74890"/>
        <dbReference type="EC" id="2.1.1.257"/>
    </reaction>
</comment>
<accession>A0A3A6QEH1</accession>
<dbReference type="Gene3D" id="3.40.1280.10">
    <property type="match status" value="1"/>
</dbReference>
<gene>
    <name evidence="6" type="primary">trmY</name>
    <name evidence="7" type="ORF">DP106_02525</name>
</gene>
<name>A0A3A6QEH1_9EURY</name>
<dbReference type="HAMAP" id="MF_00587">
    <property type="entry name" value="tRNA_methyltr_TrmY"/>
    <property type="match status" value="1"/>
</dbReference>
<evidence type="ECO:0000256" key="2">
    <source>
        <dbReference type="ARBA" id="ARBA00022603"/>
    </source>
</evidence>
<evidence type="ECO:0000256" key="3">
    <source>
        <dbReference type="ARBA" id="ARBA00022679"/>
    </source>
</evidence>
<dbReference type="Proteomes" id="UP000281564">
    <property type="component" value="Unassembled WGS sequence"/>
</dbReference>
<dbReference type="GO" id="GO:0005737">
    <property type="term" value="C:cytoplasm"/>
    <property type="evidence" value="ECO:0007669"/>
    <property type="project" value="UniProtKB-SubCell"/>
</dbReference>
<keyword evidence="5 6" id="KW-0819">tRNA processing</keyword>
<dbReference type="InterPro" id="IPR029026">
    <property type="entry name" value="tRNA_m1G_MTases_N"/>
</dbReference>
<dbReference type="OrthoDB" id="27492at2157"/>
<evidence type="ECO:0000256" key="4">
    <source>
        <dbReference type="ARBA" id="ARBA00022691"/>
    </source>
</evidence>